<protein>
    <submittedName>
        <fullName evidence="3">Uncharacterized protein</fullName>
    </submittedName>
</protein>
<comment type="caution">
    <text evidence="3">The sequence shown here is derived from an EMBL/GenBank/DDBJ whole genome shotgun (WGS) entry which is preliminary data.</text>
</comment>
<evidence type="ECO:0000313" key="4">
    <source>
        <dbReference type="Proteomes" id="UP000549911"/>
    </source>
</evidence>
<dbReference type="Proteomes" id="UP000549911">
    <property type="component" value="Unassembled WGS sequence"/>
</dbReference>
<accession>A0A7Y9KQY6</accession>
<dbReference type="EMBL" id="JACCBW010000001">
    <property type="protein sequence ID" value="NYE36085.1"/>
    <property type="molecule type" value="Genomic_DNA"/>
</dbReference>
<keyword evidence="4" id="KW-1185">Reference proteome</keyword>
<keyword evidence="2" id="KW-1133">Transmembrane helix</keyword>
<reference evidence="3 4" key="1">
    <citation type="submission" date="2020-07" db="EMBL/GenBank/DDBJ databases">
        <authorList>
            <person name="Partida-Martinez L."/>
            <person name="Huntemann M."/>
            <person name="Clum A."/>
            <person name="Wang J."/>
            <person name="Palaniappan K."/>
            <person name="Ritter S."/>
            <person name="Chen I.-M."/>
            <person name="Stamatis D."/>
            <person name="Reddy T."/>
            <person name="O'Malley R."/>
            <person name="Daum C."/>
            <person name="Shapiro N."/>
            <person name="Ivanova N."/>
            <person name="Kyrpides N."/>
            <person name="Woyke T."/>
        </authorList>
    </citation>
    <scope>NUCLEOTIDE SEQUENCE [LARGE SCALE GENOMIC DNA]</scope>
    <source>
        <strain evidence="3 4">AT2.17</strain>
    </source>
</reference>
<organism evidence="3 4">
    <name type="scientific">Nocardioides cavernae</name>
    <dbReference type="NCBI Taxonomy" id="1921566"/>
    <lineage>
        <taxon>Bacteria</taxon>
        <taxon>Bacillati</taxon>
        <taxon>Actinomycetota</taxon>
        <taxon>Actinomycetes</taxon>
        <taxon>Propionibacteriales</taxon>
        <taxon>Nocardioidaceae</taxon>
        <taxon>Nocardioides</taxon>
    </lineage>
</organism>
<feature type="region of interest" description="Disordered" evidence="1">
    <location>
        <begin position="1"/>
        <end position="44"/>
    </location>
</feature>
<keyword evidence="2" id="KW-0812">Transmembrane</keyword>
<feature type="transmembrane region" description="Helical" evidence="2">
    <location>
        <begin position="60"/>
        <end position="83"/>
    </location>
</feature>
<proteinExistence type="predicted"/>
<keyword evidence="2" id="KW-0472">Membrane</keyword>
<gene>
    <name evidence="3" type="ORF">F4692_001189</name>
</gene>
<feature type="transmembrane region" description="Helical" evidence="2">
    <location>
        <begin position="151"/>
        <end position="170"/>
    </location>
</feature>
<reference evidence="3 4" key="2">
    <citation type="submission" date="2020-08" db="EMBL/GenBank/DDBJ databases">
        <title>The Agave Microbiome: Exploring the role of microbial communities in plant adaptations to desert environments.</title>
        <authorList>
            <person name="Partida-Martinez L.P."/>
        </authorList>
    </citation>
    <scope>NUCLEOTIDE SEQUENCE [LARGE SCALE GENOMIC DNA]</scope>
    <source>
        <strain evidence="3 4">AT2.17</strain>
    </source>
</reference>
<dbReference type="AlphaFoldDB" id="A0A7Y9KQY6"/>
<evidence type="ECO:0000313" key="3">
    <source>
        <dbReference type="EMBL" id="NYE36085.1"/>
    </source>
</evidence>
<name>A0A7Y9KQY6_9ACTN</name>
<evidence type="ECO:0000256" key="1">
    <source>
        <dbReference type="SAM" id="MobiDB-lite"/>
    </source>
</evidence>
<dbReference type="RefSeq" id="WP_179618664.1">
    <property type="nucleotide sequence ID" value="NZ_JACCBW010000001.1"/>
</dbReference>
<feature type="compositionally biased region" description="Basic and acidic residues" evidence="1">
    <location>
        <begin position="1"/>
        <end position="10"/>
    </location>
</feature>
<evidence type="ECO:0000256" key="2">
    <source>
        <dbReference type="SAM" id="Phobius"/>
    </source>
</evidence>
<feature type="transmembrane region" description="Helical" evidence="2">
    <location>
        <begin position="125"/>
        <end position="144"/>
    </location>
</feature>
<feature type="transmembrane region" description="Helical" evidence="2">
    <location>
        <begin position="95"/>
        <end position="119"/>
    </location>
</feature>
<sequence length="190" mass="19039">MADTPEDRPSLEMPSFSLRRRRSSGAAPEVEEQAPEPAPEPVADAPLDVEERGTVGGLPAAVLTGVLVGGLALALAWLAGVACESVRGTSSCGGAAGLPILLATLAVMAYAGAVLLGLLGVREAGSTSLLAVGVLAVLVMVFLLGSLDETWALVAVPAASALAYAGAWWLTATVTAEDAPSPGPASRDVR</sequence>